<keyword evidence="8" id="KW-0539">Nucleus</keyword>
<feature type="region of interest" description="Disordered" evidence="11">
    <location>
        <begin position="113"/>
        <end position="270"/>
    </location>
</feature>
<evidence type="ECO:0000256" key="5">
    <source>
        <dbReference type="ARBA" id="ARBA00022664"/>
    </source>
</evidence>
<dbReference type="OrthoDB" id="1906282at2759"/>
<keyword evidence="5" id="KW-0507">mRNA processing</keyword>
<feature type="compositionally biased region" description="Basic and acidic residues" evidence="11">
    <location>
        <begin position="237"/>
        <end position="256"/>
    </location>
</feature>
<evidence type="ECO:0000256" key="4">
    <source>
        <dbReference type="ARBA" id="ARBA00022490"/>
    </source>
</evidence>
<dbReference type="GO" id="GO:0005681">
    <property type="term" value="C:spliceosomal complex"/>
    <property type="evidence" value="ECO:0007669"/>
    <property type="project" value="UniProtKB-KW"/>
</dbReference>
<evidence type="ECO:0000256" key="3">
    <source>
        <dbReference type="ARBA" id="ARBA00010362"/>
    </source>
</evidence>
<evidence type="ECO:0000256" key="7">
    <source>
        <dbReference type="ARBA" id="ARBA00023187"/>
    </source>
</evidence>
<dbReference type="OMA" id="RDEIPCA"/>
<feature type="compositionally biased region" description="Basic and acidic residues" evidence="11">
    <location>
        <begin position="404"/>
        <end position="414"/>
    </location>
</feature>
<dbReference type="PANTHER" id="PTHR13445">
    <property type="entry name" value="TUMOR SUPPRESSING SUBTRANSFERABLE CANDIDATE 4 TSSC4"/>
    <property type="match status" value="1"/>
</dbReference>
<comment type="subcellular location">
    <subcellularLocation>
        <location evidence="2">Cytoplasm</location>
    </subcellularLocation>
    <subcellularLocation>
        <location evidence="1">Nucleus</location>
    </subcellularLocation>
</comment>
<protein>
    <recommendedName>
        <fullName evidence="9">U5 small nuclear ribonucleoprotein TSSC4</fullName>
    </recommendedName>
</protein>
<evidence type="ECO:0000256" key="10">
    <source>
        <dbReference type="ARBA" id="ARBA00045970"/>
    </source>
</evidence>
<evidence type="ECO:0000256" key="2">
    <source>
        <dbReference type="ARBA" id="ARBA00004496"/>
    </source>
</evidence>
<proteinExistence type="inferred from homology"/>
<gene>
    <name evidence="12" type="ORF">AMTR_s00016p00104610</name>
</gene>
<feature type="compositionally biased region" description="Polar residues" evidence="11">
    <location>
        <begin position="214"/>
        <end position="223"/>
    </location>
</feature>
<accession>W1PDY8</accession>
<feature type="compositionally biased region" description="Polar residues" evidence="11">
    <location>
        <begin position="261"/>
        <end position="270"/>
    </location>
</feature>
<keyword evidence="7" id="KW-0508">mRNA splicing</keyword>
<evidence type="ECO:0000256" key="6">
    <source>
        <dbReference type="ARBA" id="ARBA00022728"/>
    </source>
</evidence>
<reference evidence="13" key="1">
    <citation type="journal article" date="2013" name="Science">
        <title>The Amborella genome and the evolution of flowering plants.</title>
        <authorList>
            <consortium name="Amborella Genome Project"/>
        </authorList>
    </citation>
    <scope>NUCLEOTIDE SEQUENCE [LARGE SCALE GENOMIC DNA]</scope>
</reference>
<dbReference type="PANTHER" id="PTHR13445:SF3">
    <property type="entry name" value="U5 SMALL NUCLEAR RIBONUCLEOPROTEIN TSSC4"/>
    <property type="match status" value="1"/>
</dbReference>
<dbReference type="Gramene" id="ERN06153">
    <property type="protein sequence ID" value="ERN06153"/>
    <property type="gene ID" value="AMTR_s00016p00104610"/>
</dbReference>
<evidence type="ECO:0000256" key="11">
    <source>
        <dbReference type="SAM" id="MobiDB-lite"/>
    </source>
</evidence>
<comment type="similarity">
    <text evidence="3">Belongs to the TSSC4 family.</text>
</comment>
<dbReference type="eggNOG" id="ENOG502QUIG">
    <property type="taxonomic scope" value="Eukaryota"/>
</dbReference>
<dbReference type="GO" id="GO:0006397">
    <property type="term" value="P:mRNA processing"/>
    <property type="evidence" value="ECO:0007669"/>
    <property type="project" value="UniProtKB-KW"/>
</dbReference>
<evidence type="ECO:0000256" key="8">
    <source>
        <dbReference type="ARBA" id="ARBA00023242"/>
    </source>
</evidence>
<comment type="function">
    <text evidence="10">Protein associated with the U5 snRNP, during its maturation and its post-splicing recycling and which is required for spliceosomal tri-snRNP complex assembly in the nucleus. Has a molecular sequestering activity and transiently hinders SNRNP200 binding sites for constitutive splicing factors that intervene later during the assembly of the spliceosome and splicing. Together with its molecular sequestering activity, may also function as a molecular adapter and placeholder, coordinating the assembly of the U5 snRNP and its association with the U4/U6 di-snRNP.</text>
</comment>
<sequence length="427" mass="48698">MADDFKIRVSKAFGSLFQSLPSLSSLSPQAWSLSDDAVEKREWSRDEPDEARENIPCSSFFDEVSGRERRRIDRKARVSRDAIEDDLEAIDEEEMGEASKGCDEEEYRALQKDIGRDSTLDREDEEDEFDRVAVGRENASERLYMRDVTDTKPHINSHNEGNITRHPQANHFAAKKRLKEDDDEAARERVKKNKDGVHDMEDDTHKPEKETKQTVETMDTQPENTKEAVEVKPILKRQRDQANPESRKRVRFDPNCKLDLSPSNENTDVGETTLTTKTSEVRETSSSNYTDARVVPDYIRNPSKYIHYTLDWSNQDDENSNLNAFQETVNLSSSEGNCEAYSMKSPVPVTFMPKKKMGNAKAMKESSDTRSESEGGFACPVAIAASDTGESEVCSMEEDEMEVERERTQRGERRYRSKVSSDVSVLD</sequence>
<dbReference type="Proteomes" id="UP000017836">
    <property type="component" value="Unassembled WGS sequence"/>
</dbReference>
<feature type="compositionally biased region" description="Polar residues" evidence="11">
    <location>
        <begin position="154"/>
        <end position="167"/>
    </location>
</feature>
<keyword evidence="4" id="KW-0963">Cytoplasm</keyword>
<evidence type="ECO:0000256" key="9">
    <source>
        <dbReference type="ARBA" id="ARBA00035304"/>
    </source>
</evidence>
<dbReference type="HOGENOM" id="CLU_052894_0_0_1"/>
<dbReference type="KEGG" id="atr:18434343"/>
<dbReference type="GO" id="GO:0005737">
    <property type="term" value="C:cytoplasm"/>
    <property type="evidence" value="ECO:0007669"/>
    <property type="project" value="UniProtKB-SubCell"/>
</dbReference>
<organism evidence="12 13">
    <name type="scientific">Amborella trichopoda</name>
    <dbReference type="NCBI Taxonomy" id="13333"/>
    <lineage>
        <taxon>Eukaryota</taxon>
        <taxon>Viridiplantae</taxon>
        <taxon>Streptophyta</taxon>
        <taxon>Embryophyta</taxon>
        <taxon>Tracheophyta</taxon>
        <taxon>Spermatophyta</taxon>
        <taxon>Magnoliopsida</taxon>
        <taxon>Amborellales</taxon>
        <taxon>Amborellaceae</taxon>
        <taxon>Amborella</taxon>
    </lineage>
</organism>
<keyword evidence="6" id="KW-0747">Spliceosome</keyword>
<dbReference type="EMBL" id="KI393908">
    <property type="protein sequence ID" value="ERN06153.1"/>
    <property type="molecule type" value="Genomic_DNA"/>
</dbReference>
<feature type="region of interest" description="Disordered" evidence="11">
    <location>
        <begin position="387"/>
        <end position="427"/>
    </location>
</feature>
<evidence type="ECO:0000313" key="13">
    <source>
        <dbReference type="Proteomes" id="UP000017836"/>
    </source>
</evidence>
<feature type="compositionally biased region" description="Basic and acidic residues" evidence="11">
    <location>
        <begin position="193"/>
        <end position="213"/>
    </location>
</feature>
<name>W1PDY8_AMBTC</name>
<feature type="compositionally biased region" description="Basic and acidic residues" evidence="11">
    <location>
        <begin position="130"/>
        <end position="153"/>
    </location>
</feature>
<evidence type="ECO:0000313" key="12">
    <source>
        <dbReference type="EMBL" id="ERN06153.1"/>
    </source>
</evidence>
<feature type="compositionally biased region" description="Polar residues" evidence="11">
    <location>
        <begin position="418"/>
        <end position="427"/>
    </location>
</feature>
<dbReference type="AlphaFoldDB" id="W1PDY8"/>
<evidence type="ECO:0000256" key="1">
    <source>
        <dbReference type="ARBA" id="ARBA00004123"/>
    </source>
</evidence>
<keyword evidence="13" id="KW-1185">Reference proteome</keyword>
<dbReference type="GO" id="GO:0008380">
    <property type="term" value="P:RNA splicing"/>
    <property type="evidence" value="ECO:0007669"/>
    <property type="project" value="UniProtKB-KW"/>
</dbReference>
<dbReference type="InterPro" id="IPR029338">
    <property type="entry name" value="TSSC4"/>
</dbReference>